<dbReference type="InterPro" id="IPR036663">
    <property type="entry name" value="Fumarylacetoacetase_C_sf"/>
</dbReference>
<dbReference type="GO" id="GO:0003824">
    <property type="term" value="F:catalytic activity"/>
    <property type="evidence" value="ECO:0007669"/>
    <property type="project" value="InterPro"/>
</dbReference>
<evidence type="ECO:0008006" key="3">
    <source>
        <dbReference type="Google" id="ProtNLM"/>
    </source>
</evidence>
<dbReference type="Proteomes" id="UP001138768">
    <property type="component" value="Unassembled WGS sequence"/>
</dbReference>
<dbReference type="Gene3D" id="3.90.850.10">
    <property type="entry name" value="Fumarylacetoacetase-like, C-terminal domain"/>
    <property type="match status" value="1"/>
</dbReference>
<accession>A0A9X1B5S5</accession>
<comment type="caution">
    <text evidence="1">The sequence shown here is derived from an EMBL/GenBank/DDBJ whole genome shotgun (WGS) entry which is preliminary data.</text>
</comment>
<dbReference type="AlphaFoldDB" id="A0A9X1B5S5"/>
<name>A0A9X1B5S5_9GAMM</name>
<evidence type="ECO:0000313" key="2">
    <source>
        <dbReference type="Proteomes" id="UP001138768"/>
    </source>
</evidence>
<dbReference type="EMBL" id="NRRY01000047">
    <property type="protein sequence ID" value="MBK1620743.1"/>
    <property type="molecule type" value="Genomic_DNA"/>
</dbReference>
<gene>
    <name evidence="1" type="ORF">CKO42_20375</name>
</gene>
<proteinExistence type="predicted"/>
<protein>
    <recommendedName>
        <fullName evidence="3">Hydratase</fullName>
    </recommendedName>
</protein>
<dbReference type="SUPFAM" id="SSF56529">
    <property type="entry name" value="FAH"/>
    <property type="match status" value="1"/>
</dbReference>
<organism evidence="1 2">
    <name type="scientific">Lamprobacter modestohalophilus</name>
    <dbReference type="NCBI Taxonomy" id="1064514"/>
    <lineage>
        <taxon>Bacteria</taxon>
        <taxon>Pseudomonadati</taxon>
        <taxon>Pseudomonadota</taxon>
        <taxon>Gammaproteobacteria</taxon>
        <taxon>Chromatiales</taxon>
        <taxon>Chromatiaceae</taxon>
        <taxon>Lamprobacter</taxon>
    </lineage>
</organism>
<keyword evidence="2" id="KW-1185">Reference proteome</keyword>
<sequence>MHPRIEADLLVEVGDRAINQARTEAEVLAHLAVLYPFIELPDLVVADPDRLTRALILAINVGTRYGVLGAPLPVESLGTTPEDQLNALAEMQVEARDQTGRMLLSAPGRTILGHPLRSVLWLLAQGERFQPGDLISLGAFGPLLTPKTGMTVTVSYRGLPGDPAVSVGFE</sequence>
<evidence type="ECO:0000313" key="1">
    <source>
        <dbReference type="EMBL" id="MBK1620743.1"/>
    </source>
</evidence>
<reference evidence="1 2" key="1">
    <citation type="journal article" date="2020" name="Microorganisms">
        <title>Osmotic Adaptation and Compatible Solute Biosynthesis of Phototrophic Bacteria as Revealed from Genome Analyses.</title>
        <authorList>
            <person name="Imhoff J.F."/>
            <person name="Rahn T."/>
            <person name="Kunzel S."/>
            <person name="Keller A."/>
            <person name="Neulinger S.C."/>
        </authorList>
    </citation>
    <scope>NUCLEOTIDE SEQUENCE [LARGE SCALE GENOMIC DNA]</scope>
    <source>
        <strain evidence="1 2">DSM 25653</strain>
    </source>
</reference>